<comment type="similarity">
    <text evidence="2 19">Belongs to the MurCDEF family. MurE subfamily.</text>
</comment>
<evidence type="ECO:0000256" key="5">
    <source>
        <dbReference type="ARBA" id="ARBA00022618"/>
    </source>
</evidence>
<comment type="subcellular location">
    <subcellularLocation>
        <location evidence="19 20">Cytoplasm</location>
    </subcellularLocation>
</comment>
<dbReference type="FunFam" id="3.90.190.20:FF:000006">
    <property type="entry name" value="UDP-N-acetylmuramoyl-L-alanyl-D-glutamate--2,6-diaminopimelate ligase"/>
    <property type="match status" value="1"/>
</dbReference>
<dbReference type="Gene3D" id="3.40.1390.10">
    <property type="entry name" value="MurE/MurF, N-terminal domain"/>
    <property type="match status" value="1"/>
</dbReference>
<feature type="binding site" evidence="19">
    <location>
        <position position="175"/>
    </location>
    <ligand>
        <name>UDP-N-acetyl-alpha-D-muramoyl-L-alanyl-D-glutamate</name>
        <dbReference type="ChEBI" id="CHEBI:83900"/>
    </ligand>
</feature>
<dbReference type="SUPFAM" id="SSF53623">
    <property type="entry name" value="MurD-like peptide ligases, catalytic domain"/>
    <property type="match status" value="1"/>
</dbReference>
<name>A0A9D1MUY1_9FIRM</name>
<dbReference type="GO" id="GO:0008360">
    <property type="term" value="P:regulation of cell shape"/>
    <property type="evidence" value="ECO:0007669"/>
    <property type="project" value="UniProtKB-KW"/>
</dbReference>
<feature type="binding site" evidence="19">
    <location>
        <position position="183"/>
    </location>
    <ligand>
        <name>UDP-N-acetyl-alpha-D-muramoyl-L-alanyl-D-glutamate</name>
        <dbReference type="ChEBI" id="CHEBI:83900"/>
    </ligand>
</feature>
<gene>
    <name evidence="19" type="primary">murE</name>
    <name evidence="24" type="ORF">IAD23_05235</name>
</gene>
<dbReference type="InterPro" id="IPR035911">
    <property type="entry name" value="MurE/MurF_N"/>
</dbReference>
<dbReference type="InterPro" id="IPR018109">
    <property type="entry name" value="Folylpolyglutamate_synth_CS"/>
</dbReference>
<dbReference type="GO" id="GO:0005737">
    <property type="term" value="C:cytoplasm"/>
    <property type="evidence" value="ECO:0007669"/>
    <property type="project" value="UniProtKB-SubCell"/>
</dbReference>
<dbReference type="InterPro" id="IPR004101">
    <property type="entry name" value="Mur_ligase_C"/>
</dbReference>
<dbReference type="GO" id="GO:0004326">
    <property type="term" value="F:tetrahydrofolylpolyglutamate synthase activity"/>
    <property type="evidence" value="ECO:0007669"/>
    <property type="project" value="InterPro"/>
</dbReference>
<keyword evidence="9 19" id="KW-0573">Peptidoglycan synthesis</keyword>
<evidence type="ECO:0000313" key="24">
    <source>
        <dbReference type="EMBL" id="HIU69345.1"/>
    </source>
</evidence>
<keyword evidence="19" id="KW-0460">Magnesium</keyword>
<evidence type="ECO:0000256" key="19">
    <source>
        <dbReference type="HAMAP-Rule" id="MF_00208"/>
    </source>
</evidence>
<dbReference type="Proteomes" id="UP000824125">
    <property type="component" value="Unassembled WGS sequence"/>
</dbReference>
<evidence type="ECO:0000256" key="14">
    <source>
        <dbReference type="ARBA" id="ARBA00066633"/>
    </source>
</evidence>
<dbReference type="GO" id="GO:0051301">
    <property type="term" value="P:cell division"/>
    <property type="evidence" value="ECO:0007669"/>
    <property type="project" value="UniProtKB-KW"/>
</dbReference>
<dbReference type="PROSITE" id="PS01011">
    <property type="entry name" value="FOLYLPOLYGLU_SYNT_1"/>
    <property type="match status" value="1"/>
</dbReference>
<dbReference type="PANTHER" id="PTHR23135">
    <property type="entry name" value="MUR LIGASE FAMILY MEMBER"/>
    <property type="match status" value="1"/>
</dbReference>
<comment type="catalytic activity">
    <reaction evidence="12 19">
        <text>UDP-N-acetyl-alpha-D-muramoyl-L-alanyl-D-glutamate + meso-2,6-diaminopimelate + ATP = UDP-N-acetyl-alpha-D-muramoyl-L-alanyl-gamma-D-glutamyl-meso-2,6-diaminopimelate + ADP + phosphate + H(+)</text>
        <dbReference type="Rhea" id="RHEA:23676"/>
        <dbReference type="ChEBI" id="CHEBI:15378"/>
        <dbReference type="ChEBI" id="CHEBI:30616"/>
        <dbReference type="ChEBI" id="CHEBI:43474"/>
        <dbReference type="ChEBI" id="CHEBI:57791"/>
        <dbReference type="ChEBI" id="CHEBI:83900"/>
        <dbReference type="ChEBI" id="CHEBI:83905"/>
        <dbReference type="ChEBI" id="CHEBI:456216"/>
        <dbReference type="EC" id="6.3.2.13"/>
    </reaction>
</comment>
<evidence type="ECO:0000256" key="6">
    <source>
        <dbReference type="ARBA" id="ARBA00022741"/>
    </source>
</evidence>
<dbReference type="HAMAP" id="MF_00208">
    <property type="entry name" value="MurE"/>
    <property type="match status" value="1"/>
</dbReference>
<evidence type="ECO:0000256" key="20">
    <source>
        <dbReference type="RuleBase" id="RU004135"/>
    </source>
</evidence>
<sequence>MKLKDILKGIDVLNTFDPQLEIADVTEDSRCVKPGTLFVCIKGASFDGHTLAGKMLESGAPAVVCARDMGLVNQVIVADTRAAYAKICANYFGNPADKLKLIGVTGTNGKTTTTFLIKQILENTGHKVGLIGTVQNMIGDEVYPAKYTTPDAYSLQKLFAQMVEAACDYCVMEVSSQALAQGRVSGVHFAVGAFTNLTQDHLDYHKTWENYFEAKRLLFKQCDVAVTNADDQNGLKIVEGLPCRVYRYAVKTNDAEYVAKNVQFKNNGVDYELVTLNSIGRVHCPIPGRFSVYNSLCAVSVALTLGVDFRSVLGVIAKSSGVKGRIEVVPTGRDFTIIIDYAHSPDGLENIITSLKEIAHGRVVTVFGCGGDRDKTKRPKMGQIAAELSDFCIVTSDNPRSESPSAIIEDILVGMQNVSTPYVVVENRKDAIRYAIEHAQKDDIILLAGKGHETYQILPTGTIHFDEREVVAEILKEVE</sequence>
<dbReference type="EC" id="6.3.2.13" evidence="14 19"/>
<accession>A0A9D1MUY1</accession>
<comment type="caution">
    <text evidence="19">Lacks conserved residue(s) required for the propagation of feature annotation.</text>
</comment>
<feature type="binding site" evidence="19">
    <location>
        <begin position="148"/>
        <end position="149"/>
    </location>
    <ligand>
        <name>UDP-N-acetyl-alpha-D-muramoyl-L-alanyl-D-glutamate</name>
        <dbReference type="ChEBI" id="CHEBI:83900"/>
    </ligand>
</feature>
<evidence type="ECO:0000256" key="11">
    <source>
        <dbReference type="ARBA" id="ARBA00023316"/>
    </source>
</evidence>
<dbReference type="Pfam" id="PF02875">
    <property type="entry name" value="Mur_ligase_C"/>
    <property type="match status" value="1"/>
</dbReference>
<comment type="caution">
    <text evidence="24">The sequence shown here is derived from an EMBL/GenBank/DDBJ whole genome shotgun (WGS) entry which is preliminary data.</text>
</comment>
<evidence type="ECO:0000256" key="2">
    <source>
        <dbReference type="ARBA" id="ARBA00005898"/>
    </source>
</evidence>
<evidence type="ECO:0000256" key="9">
    <source>
        <dbReference type="ARBA" id="ARBA00022984"/>
    </source>
</evidence>
<evidence type="ECO:0000256" key="12">
    <source>
        <dbReference type="ARBA" id="ARBA00050251"/>
    </source>
</evidence>
<dbReference type="InterPro" id="IPR000713">
    <property type="entry name" value="Mur_ligase_N"/>
</dbReference>
<keyword evidence="10 19" id="KW-0131">Cell cycle</keyword>
<keyword evidence="3 19" id="KW-0963">Cytoplasm</keyword>
<keyword evidence="6 19" id="KW-0547">Nucleotide-binding</keyword>
<evidence type="ECO:0000256" key="10">
    <source>
        <dbReference type="ARBA" id="ARBA00023306"/>
    </source>
</evidence>
<dbReference type="Pfam" id="PF08245">
    <property type="entry name" value="Mur_ligase_M"/>
    <property type="match status" value="1"/>
</dbReference>
<dbReference type="NCBIfam" id="TIGR01085">
    <property type="entry name" value="murE"/>
    <property type="match status" value="1"/>
</dbReference>
<evidence type="ECO:0000259" key="22">
    <source>
        <dbReference type="Pfam" id="PF02875"/>
    </source>
</evidence>
<reference evidence="24" key="1">
    <citation type="submission" date="2020-10" db="EMBL/GenBank/DDBJ databases">
        <authorList>
            <person name="Gilroy R."/>
        </authorList>
    </citation>
    <scope>NUCLEOTIDE SEQUENCE</scope>
    <source>
        <strain evidence="24">CHK176-6737</strain>
    </source>
</reference>
<feature type="binding site" evidence="19">
    <location>
        <begin position="106"/>
        <end position="112"/>
    </location>
    <ligand>
        <name>ATP</name>
        <dbReference type="ChEBI" id="CHEBI:30616"/>
    </ligand>
</feature>
<reference evidence="24" key="2">
    <citation type="journal article" date="2021" name="PeerJ">
        <title>Extensive microbial diversity within the chicken gut microbiome revealed by metagenomics and culture.</title>
        <authorList>
            <person name="Gilroy R."/>
            <person name="Ravi A."/>
            <person name="Getino M."/>
            <person name="Pursley I."/>
            <person name="Horton D.L."/>
            <person name="Alikhan N.F."/>
            <person name="Baker D."/>
            <person name="Gharbi K."/>
            <person name="Hall N."/>
            <person name="Watson M."/>
            <person name="Adriaenssens E.M."/>
            <person name="Foster-Nyarko E."/>
            <person name="Jarju S."/>
            <person name="Secka A."/>
            <person name="Antonio M."/>
            <person name="Oren A."/>
            <person name="Chaudhuri R.R."/>
            <person name="La Ragione R."/>
            <person name="Hildebrand F."/>
            <person name="Pallen M.J."/>
        </authorList>
    </citation>
    <scope>NUCLEOTIDE SEQUENCE</scope>
    <source>
        <strain evidence="24">CHK176-6737</strain>
    </source>
</reference>
<dbReference type="Pfam" id="PF01225">
    <property type="entry name" value="Mur_ligase"/>
    <property type="match status" value="1"/>
</dbReference>
<evidence type="ECO:0000259" key="23">
    <source>
        <dbReference type="Pfam" id="PF08245"/>
    </source>
</evidence>
<dbReference type="GO" id="GO:0071555">
    <property type="term" value="P:cell wall organization"/>
    <property type="evidence" value="ECO:0007669"/>
    <property type="project" value="UniProtKB-KW"/>
</dbReference>
<evidence type="ECO:0000256" key="3">
    <source>
        <dbReference type="ARBA" id="ARBA00022490"/>
    </source>
</evidence>
<feature type="short sequence motif" description="Meso-diaminopimelate recognition motif" evidence="19">
    <location>
        <begin position="397"/>
        <end position="400"/>
    </location>
</feature>
<evidence type="ECO:0000256" key="8">
    <source>
        <dbReference type="ARBA" id="ARBA00022960"/>
    </source>
</evidence>
<keyword evidence="8 19" id="KW-0133">Cell shape</keyword>
<dbReference type="InterPro" id="IPR036565">
    <property type="entry name" value="Mur-like_cat_sf"/>
</dbReference>
<comment type="function">
    <text evidence="13 19">Catalyzes the addition of meso-diaminopimelic acid to the nucleotide precursor UDP-N-acetylmuramoyl-L-alanyl-D-glutamate (UMAG) in the biosynthesis of bacterial cell-wall peptidoglycan.</text>
</comment>
<dbReference type="GO" id="GO:0005524">
    <property type="term" value="F:ATP binding"/>
    <property type="evidence" value="ECO:0007669"/>
    <property type="project" value="UniProtKB-UniRule"/>
</dbReference>
<feature type="domain" description="Mur ligase central" evidence="23">
    <location>
        <begin position="104"/>
        <end position="302"/>
    </location>
</feature>
<evidence type="ECO:0000256" key="4">
    <source>
        <dbReference type="ARBA" id="ARBA00022598"/>
    </source>
</evidence>
<feature type="domain" description="Mur ligase N-terminal catalytic" evidence="21">
    <location>
        <begin position="22"/>
        <end position="69"/>
    </location>
</feature>
<evidence type="ECO:0000256" key="18">
    <source>
        <dbReference type="ARBA" id="ARBA00081560"/>
    </source>
</evidence>
<protein>
    <recommendedName>
        <fullName evidence="15 19">UDP-N-acetylmuramoyl-L-alanyl-D-glutamate--2,6-diaminopimelate ligase</fullName>
        <ecNumber evidence="14 19">6.3.2.13</ecNumber>
    </recommendedName>
    <alternativeName>
        <fullName evidence="16 19">Meso-A2pm-adding enzyme</fullName>
    </alternativeName>
    <alternativeName>
        <fullName evidence="17 19">Meso-diaminopimelate-adding enzyme</fullName>
    </alternativeName>
    <alternativeName>
        <fullName evidence="18 19">UDP-MurNAc-L-Ala-D-Glu:meso-diaminopimelate ligase</fullName>
    </alternativeName>
    <alternativeName>
        <fullName evidence="19">UDP-MurNAc-tripeptide synthetase</fullName>
    </alternativeName>
    <alternativeName>
        <fullName evidence="19">UDP-N-acetylmuramyl-tripeptide synthetase</fullName>
    </alternativeName>
</protein>
<evidence type="ECO:0000313" key="25">
    <source>
        <dbReference type="Proteomes" id="UP000824125"/>
    </source>
</evidence>
<dbReference type="PANTHER" id="PTHR23135:SF4">
    <property type="entry name" value="UDP-N-ACETYLMURAMOYL-L-ALANYL-D-GLUTAMATE--2,6-DIAMINOPIMELATE LIGASE MURE HOMOLOG, CHLOROPLASTIC"/>
    <property type="match status" value="1"/>
</dbReference>
<dbReference type="AlphaFoldDB" id="A0A9D1MUY1"/>
<evidence type="ECO:0000256" key="16">
    <source>
        <dbReference type="ARBA" id="ARBA00075482"/>
    </source>
</evidence>
<comment type="PTM">
    <text evidence="19">Carboxylation is probably crucial for Mg(2+) binding and, consequently, for the gamma-phosphate positioning of ATP.</text>
</comment>
<dbReference type="GO" id="GO:0008765">
    <property type="term" value="F:UDP-N-acetylmuramoylalanyl-D-glutamate-2,6-diaminopimelate ligase activity"/>
    <property type="evidence" value="ECO:0007669"/>
    <property type="project" value="UniProtKB-UniRule"/>
</dbReference>
<dbReference type="Gene3D" id="3.40.1190.10">
    <property type="entry name" value="Mur-like, catalytic domain"/>
    <property type="match status" value="1"/>
</dbReference>
<dbReference type="EMBL" id="DVNM01000028">
    <property type="protein sequence ID" value="HIU69345.1"/>
    <property type="molecule type" value="Genomic_DNA"/>
</dbReference>
<dbReference type="NCBIfam" id="NF001124">
    <property type="entry name" value="PRK00139.1-2"/>
    <property type="match status" value="1"/>
</dbReference>
<comment type="pathway">
    <text evidence="1 19 20">Cell wall biogenesis; peptidoglycan biosynthesis.</text>
</comment>
<dbReference type="SUPFAM" id="SSF63418">
    <property type="entry name" value="MurE/MurF N-terminal domain"/>
    <property type="match status" value="1"/>
</dbReference>
<keyword evidence="7 19" id="KW-0067">ATP-binding</keyword>
<dbReference type="NCBIfam" id="NF001126">
    <property type="entry name" value="PRK00139.1-4"/>
    <property type="match status" value="1"/>
</dbReference>
<evidence type="ECO:0000256" key="17">
    <source>
        <dbReference type="ARBA" id="ARBA00076158"/>
    </source>
</evidence>
<dbReference type="Gene3D" id="3.90.190.20">
    <property type="entry name" value="Mur ligase, C-terminal domain"/>
    <property type="match status" value="1"/>
</dbReference>
<feature type="domain" description="Mur ligase C-terminal" evidence="22">
    <location>
        <begin position="324"/>
        <end position="451"/>
    </location>
</feature>
<dbReference type="GO" id="GO:0000287">
    <property type="term" value="F:magnesium ion binding"/>
    <property type="evidence" value="ECO:0007669"/>
    <property type="project" value="UniProtKB-UniRule"/>
</dbReference>
<keyword evidence="5 19" id="KW-0132">Cell division</keyword>
<feature type="binding site" evidence="19">
    <location>
        <begin position="397"/>
        <end position="400"/>
    </location>
    <ligand>
        <name>meso-2,6-diaminopimelate</name>
        <dbReference type="ChEBI" id="CHEBI:57791"/>
    </ligand>
</feature>
<dbReference type="InterPro" id="IPR005761">
    <property type="entry name" value="UDP-N-AcMur-Glu-dNH2Pim_ligase"/>
</dbReference>
<dbReference type="SUPFAM" id="SSF53244">
    <property type="entry name" value="MurD-like peptide ligases, peptide-binding domain"/>
    <property type="match status" value="1"/>
</dbReference>
<keyword evidence="11 19" id="KW-0961">Cell wall biogenesis/degradation</keyword>
<dbReference type="InterPro" id="IPR036615">
    <property type="entry name" value="Mur_ligase_C_dom_sf"/>
</dbReference>
<evidence type="ECO:0000259" key="21">
    <source>
        <dbReference type="Pfam" id="PF01225"/>
    </source>
</evidence>
<feature type="modified residue" description="N6-carboxylysine" evidence="19">
    <location>
        <position position="215"/>
    </location>
</feature>
<evidence type="ECO:0000256" key="15">
    <source>
        <dbReference type="ARBA" id="ARBA00072883"/>
    </source>
</evidence>
<feature type="binding site" evidence="19">
    <location>
        <position position="449"/>
    </location>
    <ligand>
        <name>meso-2,6-diaminopimelate</name>
        <dbReference type="ChEBI" id="CHEBI:57791"/>
    </ligand>
</feature>
<dbReference type="InterPro" id="IPR013221">
    <property type="entry name" value="Mur_ligase_cen"/>
</dbReference>
<dbReference type="GO" id="GO:0009252">
    <property type="term" value="P:peptidoglycan biosynthetic process"/>
    <property type="evidence" value="ECO:0007669"/>
    <property type="project" value="UniProtKB-UniRule"/>
</dbReference>
<feature type="binding site" evidence="19">
    <location>
        <position position="181"/>
    </location>
    <ligand>
        <name>UDP-N-acetyl-alpha-D-muramoyl-L-alanyl-D-glutamate</name>
        <dbReference type="ChEBI" id="CHEBI:83900"/>
    </ligand>
</feature>
<keyword evidence="4 19" id="KW-0436">Ligase</keyword>
<proteinExistence type="inferred from homology"/>
<organism evidence="24 25">
    <name type="scientific">Candidatus Scybalenecus merdavium</name>
    <dbReference type="NCBI Taxonomy" id="2840939"/>
    <lineage>
        <taxon>Bacteria</taxon>
        <taxon>Bacillati</taxon>
        <taxon>Bacillota</taxon>
        <taxon>Clostridia</taxon>
        <taxon>Eubacteriales</taxon>
        <taxon>Oscillospiraceae</taxon>
        <taxon>Oscillospiraceae incertae sedis</taxon>
        <taxon>Candidatus Scybalenecus</taxon>
    </lineage>
</organism>
<evidence type="ECO:0000256" key="1">
    <source>
        <dbReference type="ARBA" id="ARBA00004752"/>
    </source>
</evidence>
<feature type="binding site" evidence="19">
    <location>
        <position position="453"/>
    </location>
    <ligand>
        <name>meso-2,6-diaminopimelate</name>
        <dbReference type="ChEBI" id="CHEBI:57791"/>
    </ligand>
</feature>
<evidence type="ECO:0000256" key="7">
    <source>
        <dbReference type="ARBA" id="ARBA00022840"/>
    </source>
</evidence>
<comment type="cofactor">
    <cofactor evidence="19">
        <name>Mg(2+)</name>
        <dbReference type="ChEBI" id="CHEBI:18420"/>
    </cofactor>
</comment>
<evidence type="ECO:0000256" key="13">
    <source>
        <dbReference type="ARBA" id="ARBA00056782"/>
    </source>
</evidence>
<feature type="binding site" evidence="19">
    <location>
        <position position="373"/>
    </location>
    <ligand>
        <name>meso-2,6-diaminopimelate</name>
        <dbReference type="ChEBI" id="CHEBI:57791"/>
    </ligand>
</feature>
<feature type="binding site" evidence="19">
    <location>
        <position position="29"/>
    </location>
    <ligand>
        <name>UDP-N-acetyl-alpha-D-muramoyl-L-alanyl-D-glutamate</name>
        <dbReference type="ChEBI" id="CHEBI:83900"/>
    </ligand>
</feature>